<protein>
    <submittedName>
        <fullName evidence="2">Putative glycosyltransferase</fullName>
    </submittedName>
</protein>
<dbReference type="Gene3D" id="3.90.550.10">
    <property type="entry name" value="Spore Coat Polysaccharide Biosynthesis Protein SpsA, Chain A"/>
    <property type="match status" value="1"/>
</dbReference>
<dbReference type="OrthoDB" id="3177103at2"/>
<organism evidence="2 3">
    <name type="scientific">Mobilicoccus pelagius NBRC 104925</name>
    <dbReference type="NCBI Taxonomy" id="1089455"/>
    <lineage>
        <taxon>Bacteria</taxon>
        <taxon>Bacillati</taxon>
        <taxon>Actinomycetota</taxon>
        <taxon>Actinomycetes</taxon>
        <taxon>Micrococcales</taxon>
        <taxon>Dermatophilaceae</taxon>
        <taxon>Mobilicoccus</taxon>
    </lineage>
</organism>
<dbReference type="InterPro" id="IPR050834">
    <property type="entry name" value="Glycosyltransf_2"/>
</dbReference>
<dbReference type="SUPFAM" id="SSF53448">
    <property type="entry name" value="Nucleotide-diphospho-sugar transferases"/>
    <property type="match status" value="1"/>
</dbReference>
<dbReference type="PANTHER" id="PTHR43685:SF11">
    <property type="entry name" value="GLYCOSYLTRANSFERASE TAGX-RELATED"/>
    <property type="match status" value="1"/>
</dbReference>
<accession>H5UQU8</accession>
<keyword evidence="3" id="KW-1185">Reference proteome</keyword>
<dbReference type="STRING" id="1089455.MOPEL_060_00220"/>
<dbReference type="GO" id="GO:0016740">
    <property type="term" value="F:transferase activity"/>
    <property type="evidence" value="ECO:0007669"/>
    <property type="project" value="UniProtKB-KW"/>
</dbReference>
<reference evidence="2 3" key="1">
    <citation type="submission" date="2012-02" db="EMBL/GenBank/DDBJ databases">
        <title>Whole genome shotgun sequence of Mobilicoccus pelagius NBRC 104925.</title>
        <authorList>
            <person name="Yoshida Y."/>
            <person name="Hosoyama A."/>
            <person name="Tsuchikane K."/>
            <person name="Katsumata H."/>
            <person name="Yamazaki S."/>
            <person name="Fujita N."/>
        </authorList>
    </citation>
    <scope>NUCLEOTIDE SEQUENCE [LARGE SCALE GENOMIC DNA]</scope>
    <source>
        <strain evidence="2 3">NBRC 104925</strain>
    </source>
</reference>
<dbReference type="AlphaFoldDB" id="H5UQU8"/>
<gene>
    <name evidence="2" type="ORF">MOPEL_060_00220</name>
</gene>
<dbReference type="EMBL" id="BAFE01000043">
    <property type="protein sequence ID" value="GAB48106.1"/>
    <property type="molecule type" value="Genomic_DNA"/>
</dbReference>
<dbReference type="Proteomes" id="UP000004367">
    <property type="component" value="Unassembled WGS sequence"/>
</dbReference>
<dbReference type="InterPro" id="IPR029044">
    <property type="entry name" value="Nucleotide-diphossugar_trans"/>
</dbReference>
<dbReference type="RefSeq" id="WP_009482004.1">
    <property type="nucleotide sequence ID" value="NZ_BAFE01000043.1"/>
</dbReference>
<proteinExistence type="predicted"/>
<evidence type="ECO:0000259" key="1">
    <source>
        <dbReference type="Pfam" id="PF00535"/>
    </source>
</evidence>
<evidence type="ECO:0000313" key="3">
    <source>
        <dbReference type="Proteomes" id="UP000004367"/>
    </source>
</evidence>
<dbReference type="Pfam" id="PF00535">
    <property type="entry name" value="Glycos_transf_2"/>
    <property type="match status" value="1"/>
</dbReference>
<comment type="caution">
    <text evidence="2">The sequence shown here is derived from an EMBL/GenBank/DDBJ whole genome shotgun (WGS) entry which is preliminary data.</text>
</comment>
<name>H5UQU8_9MICO</name>
<feature type="domain" description="Glycosyltransferase 2-like" evidence="1">
    <location>
        <begin position="6"/>
        <end position="172"/>
    </location>
</feature>
<dbReference type="CDD" id="cd00761">
    <property type="entry name" value="Glyco_tranf_GTA_type"/>
    <property type="match status" value="1"/>
</dbReference>
<dbReference type="eggNOG" id="COG1215">
    <property type="taxonomic scope" value="Bacteria"/>
</dbReference>
<dbReference type="InterPro" id="IPR001173">
    <property type="entry name" value="Glyco_trans_2-like"/>
</dbReference>
<dbReference type="PANTHER" id="PTHR43685">
    <property type="entry name" value="GLYCOSYLTRANSFERASE"/>
    <property type="match status" value="1"/>
</dbReference>
<keyword evidence="2" id="KW-0808">Transferase</keyword>
<sequence>MGTTVSVCVPVYQGERYVRQTLHSVLDQEGVDFEVVVVDNASTDRTKEILATVDDPRVRVLHNEVNVGLTGNFRRAVEASTGEFVKICCADDLLLPGCLAVQAQVLNENPDIAVVAARRRFVDDHGILTPPAGLRGLLGRRRGREVARRYACTGINPVGEPAGVMFRRRDYDAVGGWNEDLPYPSDLATWLALLHHGDLYGQAAPYAVFRIGRAAHSQTHEEQNYRENRELMRRVLADDAWSLGGGTRTVSQVALPVTWALWRLRRRWMFRTPPAETPPGAQPFFQART</sequence>
<evidence type="ECO:0000313" key="2">
    <source>
        <dbReference type="EMBL" id="GAB48106.1"/>
    </source>
</evidence>